<keyword evidence="3" id="KW-1185">Reference proteome</keyword>
<name>A0AAE0GXE5_9CHLO</name>
<evidence type="ECO:0000313" key="3">
    <source>
        <dbReference type="Proteomes" id="UP001190700"/>
    </source>
</evidence>
<evidence type="ECO:0000313" key="2">
    <source>
        <dbReference type="EMBL" id="KAK3285960.1"/>
    </source>
</evidence>
<reference evidence="2 3" key="1">
    <citation type="journal article" date="2015" name="Genome Biol. Evol.">
        <title>Comparative Genomics of a Bacterivorous Green Alga Reveals Evolutionary Causalities and Consequences of Phago-Mixotrophic Mode of Nutrition.</title>
        <authorList>
            <person name="Burns J.A."/>
            <person name="Paasch A."/>
            <person name="Narechania A."/>
            <person name="Kim E."/>
        </authorList>
    </citation>
    <scope>NUCLEOTIDE SEQUENCE [LARGE SCALE GENOMIC DNA]</scope>
    <source>
        <strain evidence="2 3">PLY_AMNH</strain>
    </source>
</reference>
<feature type="compositionally biased region" description="Basic and acidic residues" evidence="1">
    <location>
        <begin position="91"/>
        <end position="104"/>
    </location>
</feature>
<proteinExistence type="predicted"/>
<feature type="region of interest" description="Disordered" evidence="1">
    <location>
        <begin position="90"/>
        <end position="116"/>
    </location>
</feature>
<sequence length="305" mass="31248">MYEWMYGGERVVHVGGGKDDVDIGGECECEAEAEEGEAEEGEGDTLAYIVKTDSAAEHFLLGTDSVSDRDGRRVLLDLIKGCVPPVDIAAGEDRGGDQIPEGRRCGGSSPQPARGQTRTCVRWHFAKISGQVAADDGSDAFAAAVAEYGAPAVLAGGESDAIDVSAYGFAVTDSSGGVLSELEALTGQVRAMEERVCVHLSQVSLVEGEGVIEHCDPAGAPSANAVASGVPQQVVPPGGGALATGGYMASVVPPTEEFPGGVEMLPVRHYTPAMPLGPLISAVTCSFQPHGGGALHRAVGHIPLV</sequence>
<organism evidence="2 3">
    <name type="scientific">Cymbomonas tetramitiformis</name>
    <dbReference type="NCBI Taxonomy" id="36881"/>
    <lineage>
        <taxon>Eukaryota</taxon>
        <taxon>Viridiplantae</taxon>
        <taxon>Chlorophyta</taxon>
        <taxon>Pyramimonadophyceae</taxon>
        <taxon>Pyramimonadales</taxon>
        <taxon>Pyramimonadaceae</taxon>
        <taxon>Cymbomonas</taxon>
    </lineage>
</organism>
<gene>
    <name evidence="2" type="ORF">CYMTET_6455</name>
</gene>
<protein>
    <submittedName>
        <fullName evidence="2">Uncharacterized protein</fullName>
    </submittedName>
</protein>
<dbReference type="Proteomes" id="UP001190700">
    <property type="component" value="Unassembled WGS sequence"/>
</dbReference>
<comment type="caution">
    <text evidence="2">The sequence shown here is derived from an EMBL/GenBank/DDBJ whole genome shotgun (WGS) entry which is preliminary data.</text>
</comment>
<evidence type="ECO:0000256" key="1">
    <source>
        <dbReference type="SAM" id="MobiDB-lite"/>
    </source>
</evidence>
<dbReference type="AlphaFoldDB" id="A0AAE0GXE5"/>
<accession>A0AAE0GXE5</accession>
<dbReference type="EMBL" id="LGRX02001543">
    <property type="protein sequence ID" value="KAK3285960.1"/>
    <property type="molecule type" value="Genomic_DNA"/>
</dbReference>